<reference evidence="1 2" key="1">
    <citation type="journal article" date="2019" name="Mol. Ecol. Resour.">
        <title>Chromosome-level genome assembly of Triplophysa tibetana, a fish adapted to the harsh high-altitude environment of the Tibetan Plateau.</title>
        <authorList>
            <person name="Yang X."/>
            <person name="Liu H."/>
            <person name="Ma Z."/>
            <person name="Zou Y."/>
            <person name="Zou M."/>
            <person name="Mao Y."/>
            <person name="Li X."/>
            <person name="Wang H."/>
            <person name="Chen T."/>
            <person name="Wang W."/>
            <person name="Yang R."/>
        </authorList>
    </citation>
    <scope>NUCLEOTIDE SEQUENCE [LARGE SCALE GENOMIC DNA]</scope>
    <source>
        <strain evidence="1">TTIB1903HZAU</strain>
        <tissue evidence="1">Muscle</tissue>
    </source>
</reference>
<gene>
    <name evidence="1" type="ORF">E1301_Tti001003</name>
</gene>
<evidence type="ECO:0000313" key="2">
    <source>
        <dbReference type="Proteomes" id="UP000324632"/>
    </source>
</evidence>
<accession>A0A5A9N3U6</accession>
<dbReference type="AlphaFoldDB" id="A0A5A9N3U6"/>
<sequence>MQLTENKRIKRKSEKRDQCCPWEVWEDNGMNDDEFHECQMAKQKVLHKCRYLDKRNIILSPNLIVQSRSDMSVTIDLSDGTNTRWKASQLSVPAKPSNNPGLMLTRSVAPNHSLPINPSDSTDSMTQKKNIVLSEIPTAVCLIGMSEALPMIEWIPTSSHVQPSEETTGWRIESVSANHETTSPQPAWKRASVHRLEWVHDCPAKVAHLGSSSLAANGPYAARPRVIRRVARVSGGYRAASLQSGHLEEKVCPYRLPDHHNILHKSCYQTGKQICLCSSLQPRAKHSPGGNQRDATQILEKTEKGQKQEFSEVIKVMDTQCKSGWPRTIETPPSPHHVTFSHILQVLQSKPANLPEVRGQRRH</sequence>
<evidence type="ECO:0000313" key="1">
    <source>
        <dbReference type="EMBL" id="KAA0704682.1"/>
    </source>
</evidence>
<organism evidence="1 2">
    <name type="scientific">Triplophysa tibetana</name>
    <dbReference type="NCBI Taxonomy" id="1572043"/>
    <lineage>
        <taxon>Eukaryota</taxon>
        <taxon>Metazoa</taxon>
        <taxon>Chordata</taxon>
        <taxon>Craniata</taxon>
        <taxon>Vertebrata</taxon>
        <taxon>Euteleostomi</taxon>
        <taxon>Actinopterygii</taxon>
        <taxon>Neopterygii</taxon>
        <taxon>Teleostei</taxon>
        <taxon>Ostariophysi</taxon>
        <taxon>Cypriniformes</taxon>
        <taxon>Nemacheilidae</taxon>
        <taxon>Triplophysa</taxon>
    </lineage>
</organism>
<protein>
    <submittedName>
        <fullName evidence="1">Uncharacterized protein</fullName>
    </submittedName>
</protein>
<dbReference type="EMBL" id="SOYY01000022">
    <property type="protein sequence ID" value="KAA0704682.1"/>
    <property type="molecule type" value="Genomic_DNA"/>
</dbReference>
<name>A0A5A9N3U6_9TELE</name>
<comment type="caution">
    <text evidence="1">The sequence shown here is derived from an EMBL/GenBank/DDBJ whole genome shotgun (WGS) entry which is preliminary data.</text>
</comment>
<keyword evidence="2" id="KW-1185">Reference proteome</keyword>
<dbReference type="Proteomes" id="UP000324632">
    <property type="component" value="Chromosome 22"/>
</dbReference>
<proteinExistence type="predicted"/>